<keyword evidence="5" id="KW-1185">Reference proteome</keyword>
<dbReference type="PANTHER" id="PTHR30535">
    <property type="entry name" value="VITAMIN B12-BINDING PROTEIN"/>
    <property type="match status" value="1"/>
</dbReference>
<dbReference type="PROSITE" id="PS51257">
    <property type="entry name" value="PROKAR_LIPOPROTEIN"/>
    <property type="match status" value="1"/>
</dbReference>
<feature type="signal peptide" evidence="2">
    <location>
        <begin position="1"/>
        <end position="37"/>
    </location>
</feature>
<comment type="similarity">
    <text evidence="1">Belongs to the bacterial solute-binding protein 8 family.</text>
</comment>
<dbReference type="PROSITE" id="PS50983">
    <property type="entry name" value="FE_B12_PBP"/>
    <property type="match status" value="1"/>
</dbReference>
<evidence type="ECO:0000256" key="2">
    <source>
        <dbReference type="SAM" id="SignalP"/>
    </source>
</evidence>
<dbReference type="Gene3D" id="3.40.50.1980">
    <property type="entry name" value="Nitrogenase molybdenum iron protein domain"/>
    <property type="match status" value="2"/>
</dbReference>
<proteinExistence type="inferred from homology"/>
<organism evidence="4 5">
    <name type="scientific">Streptomyces durmitorensis</name>
    <dbReference type="NCBI Taxonomy" id="319947"/>
    <lineage>
        <taxon>Bacteria</taxon>
        <taxon>Bacillati</taxon>
        <taxon>Actinomycetota</taxon>
        <taxon>Actinomycetes</taxon>
        <taxon>Kitasatosporales</taxon>
        <taxon>Streptomycetaceae</taxon>
        <taxon>Streptomyces</taxon>
    </lineage>
</organism>
<evidence type="ECO:0000313" key="4">
    <source>
        <dbReference type="EMBL" id="UQT55599.1"/>
    </source>
</evidence>
<dbReference type="Pfam" id="PF01497">
    <property type="entry name" value="Peripla_BP_2"/>
    <property type="match status" value="1"/>
</dbReference>
<reference evidence="4 5" key="1">
    <citation type="submission" date="2022-05" db="EMBL/GenBank/DDBJ databases">
        <authorList>
            <person name="Zhou X."/>
            <person name="Li K."/>
            <person name="Man Y."/>
        </authorList>
    </citation>
    <scope>NUCLEOTIDE SEQUENCE [LARGE SCALE GENOMIC DNA]</scope>
    <source>
        <strain evidence="4 5">MS405</strain>
    </source>
</reference>
<evidence type="ECO:0000313" key="5">
    <source>
        <dbReference type="Proteomes" id="UP000829992"/>
    </source>
</evidence>
<name>A0ABY4PRS1_9ACTN</name>
<dbReference type="Proteomes" id="UP000829992">
    <property type="component" value="Chromosome"/>
</dbReference>
<dbReference type="InterPro" id="IPR050902">
    <property type="entry name" value="ABC_Transporter_SBP"/>
</dbReference>
<protein>
    <submittedName>
        <fullName evidence="4">ABC transporter substrate-binding protein</fullName>
    </submittedName>
</protein>
<dbReference type="PANTHER" id="PTHR30535:SF7">
    <property type="entry name" value="IRON(III) DICITRATE-BINDING PROTEIN"/>
    <property type="match status" value="1"/>
</dbReference>
<dbReference type="InterPro" id="IPR002491">
    <property type="entry name" value="ABC_transptr_periplasmic_BD"/>
</dbReference>
<gene>
    <name evidence="4" type="ORF">M4V62_11120</name>
</gene>
<dbReference type="EMBL" id="CP097289">
    <property type="protein sequence ID" value="UQT55599.1"/>
    <property type="molecule type" value="Genomic_DNA"/>
</dbReference>
<evidence type="ECO:0000259" key="3">
    <source>
        <dbReference type="PROSITE" id="PS50983"/>
    </source>
</evidence>
<dbReference type="SUPFAM" id="SSF53807">
    <property type="entry name" value="Helical backbone' metal receptor"/>
    <property type="match status" value="1"/>
</dbReference>
<evidence type="ECO:0000256" key="1">
    <source>
        <dbReference type="ARBA" id="ARBA00008814"/>
    </source>
</evidence>
<dbReference type="RefSeq" id="WP_249587088.1">
    <property type="nucleotide sequence ID" value="NZ_BAAAQL010000008.1"/>
</dbReference>
<accession>A0ABY4PRS1</accession>
<keyword evidence="2" id="KW-0732">Signal</keyword>
<feature type="domain" description="Fe/B12 periplasmic-binding" evidence="3">
    <location>
        <begin position="64"/>
        <end position="342"/>
    </location>
</feature>
<sequence>MPRTRTRTHTRTRTRTAVGSALAAALLLGGCGAEVDADPKSAGPSEKTTVKRCGEPVTYKTPQRAVVYEGGSADKMFSLGLTEHVQGYVMPPANPPVSESPWASEYAKVKMLSDDLLNKELVVEAKSDFVVAGWNSGFSDQRGITPQILDKLGIQSFMHTESCFNYPKYPQKVTPFKALYSDLDRLGRIFHVEKKADEVVGDLKKRVTAVESKAPKGGAPVPVFLYDSGTDQPFTAGSQVPPNDIIKSAGGKNIFDGLDERWTQVNWEAVAKAEPEVVIIFDYGDMPAKKKIDFLKKSPHTKELPAVKKNNFFVLDYNEGISGPRNIDGLEKFGKYVRELKR</sequence>
<feature type="chain" id="PRO_5045071116" evidence="2">
    <location>
        <begin position="38"/>
        <end position="342"/>
    </location>
</feature>